<feature type="compositionally biased region" description="Basic and acidic residues" evidence="1">
    <location>
        <begin position="54"/>
        <end position="63"/>
    </location>
</feature>
<evidence type="ECO:0000313" key="3">
    <source>
        <dbReference type="EMBL" id="MFC0526670.1"/>
    </source>
</evidence>
<dbReference type="SUPFAM" id="SSF52777">
    <property type="entry name" value="CoA-dependent acyltransferases"/>
    <property type="match status" value="2"/>
</dbReference>
<dbReference type="Proteomes" id="UP001589867">
    <property type="component" value="Unassembled WGS sequence"/>
</dbReference>
<dbReference type="InterPro" id="IPR023213">
    <property type="entry name" value="CAT-like_dom_sf"/>
</dbReference>
<accession>A0ABV6LW75</accession>
<dbReference type="InterPro" id="IPR001242">
    <property type="entry name" value="Condensation_dom"/>
</dbReference>
<gene>
    <name evidence="3" type="ORF">ACFFIA_03255</name>
</gene>
<organism evidence="3 4">
    <name type="scientific">Phytohabitans kaempferiae</name>
    <dbReference type="NCBI Taxonomy" id="1620943"/>
    <lineage>
        <taxon>Bacteria</taxon>
        <taxon>Bacillati</taxon>
        <taxon>Actinomycetota</taxon>
        <taxon>Actinomycetes</taxon>
        <taxon>Micromonosporales</taxon>
        <taxon>Micromonosporaceae</taxon>
    </lineage>
</organism>
<dbReference type="PANTHER" id="PTHR45527:SF1">
    <property type="entry name" value="FATTY ACID SYNTHASE"/>
    <property type="match status" value="1"/>
</dbReference>
<name>A0ABV6LW75_9ACTN</name>
<reference evidence="3 4" key="1">
    <citation type="submission" date="2024-09" db="EMBL/GenBank/DDBJ databases">
        <authorList>
            <person name="Sun Q."/>
            <person name="Mori K."/>
        </authorList>
    </citation>
    <scope>NUCLEOTIDE SEQUENCE [LARGE SCALE GENOMIC DNA]</scope>
    <source>
        <strain evidence="3 4">TBRC 3947</strain>
    </source>
</reference>
<dbReference type="Gene3D" id="3.30.559.10">
    <property type="entry name" value="Chloramphenicol acetyltransferase-like domain"/>
    <property type="match status" value="1"/>
</dbReference>
<dbReference type="CDD" id="cd19531">
    <property type="entry name" value="LCL_NRPS-like"/>
    <property type="match status" value="1"/>
</dbReference>
<dbReference type="Gene3D" id="3.30.559.30">
    <property type="entry name" value="Nonribosomal peptide synthetase, condensation domain"/>
    <property type="match status" value="1"/>
</dbReference>
<dbReference type="PANTHER" id="PTHR45527">
    <property type="entry name" value="NONRIBOSOMAL PEPTIDE SYNTHETASE"/>
    <property type="match status" value="1"/>
</dbReference>
<evidence type="ECO:0000313" key="4">
    <source>
        <dbReference type="Proteomes" id="UP001589867"/>
    </source>
</evidence>
<keyword evidence="4" id="KW-1185">Reference proteome</keyword>
<evidence type="ECO:0000259" key="2">
    <source>
        <dbReference type="Pfam" id="PF00668"/>
    </source>
</evidence>
<evidence type="ECO:0000256" key="1">
    <source>
        <dbReference type="SAM" id="MobiDB-lite"/>
    </source>
</evidence>
<feature type="region of interest" description="Disordered" evidence="1">
    <location>
        <begin position="54"/>
        <end position="74"/>
    </location>
</feature>
<feature type="domain" description="Condensation" evidence="2">
    <location>
        <begin position="94"/>
        <end position="480"/>
    </location>
</feature>
<dbReference type="EMBL" id="JBHLUH010000004">
    <property type="protein sequence ID" value="MFC0526670.1"/>
    <property type="molecule type" value="Genomic_DNA"/>
</dbReference>
<protein>
    <submittedName>
        <fullName evidence="3">Condensation domain-containing protein</fullName>
    </submittedName>
</protein>
<dbReference type="RefSeq" id="WP_377244979.1">
    <property type="nucleotide sequence ID" value="NZ_JBHLUH010000004.1"/>
</dbReference>
<sequence>MTDTDRVEKAAAAAGQPDAALDAEIAELERQVAERLELERRLAERADAERRLAEKRAAKERLTPARPVAPPRRDGSFVCTYQQERAWLAAGVHHLPLALRLHGELVVPALARASHALVVRHEALRTCFVERDGRLRQVIDPPPAIWPLPVPDLPAGQVGAWAAEEIRRPMDLATGPPLRTALARVAPDEHVLLLVVHEIVADEWSVHILANELSHLYAAATSGIPPKLPDLPSQPAEHAAWQRDWLAGPEPERQLDYWRRQLAELPTVDLPADRPRPARPTGAGATLRRRLPDDLAAAARACAAANRVSLLALAQAALLTVLHRYTGQRDLPVGSVFSGRGRAEVDPLVGSFVNPVVLRTSLDGEPGFAELARRCHDTVRQATAHQEIPFGRVLEAVRPGGPPFRISLSLLPVNGGGGRTALGDLAAEPVDAGTGHSGCDIAIDLDDLTEGELHLSVRYAAELFDANRIERLVDHLTAALTGGLTGWR</sequence>
<dbReference type="Pfam" id="PF00668">
    <property type="entry name" value="Condensation"/>
    <property type="match status" value="1"/>
</dbReference>
<proteinExistence type="predicted"/>
<comment type="caution">
    <text evidence="3">The sequence shown here is derived from an EMBL/GenBank/DDBJ whole genome shotgun (WGS) entry which is preliminary data.</text>
</comment>